<evidence type="ECO:0000313" key="3">
    <source>
        <dbReference type="Proteomes" id="UP001057474"/>
    </source>
</evidence>
<feature type="chain" id="PRO_5046093384" evidence="1">
    <location>
        <begin position="28"/>
        <end position="85"/>
    </location>
</feature>
<protein>
    <submittedName>
        <fullName evidence="2">Uncharacterized protein</fullName>
    </submittedName>
</protein>
<dbReference type="EMBL" id="CP071527">
    <property type="protein sequence ID" value="USQ14788.1"/>
    <property type="molecule type" value="Genomic_DNA"/>
</dbReference>
<reference evidence="2" key="1">
    <citation type="submission" date="2021-03" db="EMBL/GenBank/DDBJ databases">
        <title>Legionella lytica PCM 2298.</title>
        <authorList>
            <person name="Koper P."/>
        </authorList>
    </citation>
    <scope>NUCLEOTIDE SEQUENCE</scope>
    <source>
        <strain evidence="2">PCM 2298</strain>
    </source>
</reference>
<evidence type="ECO:0000256" key="1">
    <source>
        <dbReference type="SAM" id="SignalP"/>
    </source>
</evidence>
<keyword evidence="1" id="KW-0732">Signal</keyword>
<organism evidence="2 3">
    <name type="scientific">Legionella lytica</name>
    <dbReference type="NCBI Taxonomy" id="96232"/>
    <lineage>
        <taxon>Bacteria</taxon>
        <taxon>Pseudomonadati</taxon>
        <taxon>Pseudomonadota</taxon>
        <taxon>Gammaproteobacteria</taxon>
        <taxon>Legionellales</taxon>
        <taxon>Legionellaceae</taxon>
        <taxon>Legionella</taxon>
    </lineage>
</organism>
<sequence length="85" mass="9267">MKGYNLVRGIIGSSGLLFMFAPNYAGAAESQSPAPQRITSSHPSMKELQSWRSAIMRVSRAKNGCFSAKYPKAEWSEVPCTKAPT</sequence>
<gene>
    <name evidence="2" type="ORF">J2N86_05665</name>
</gene>
<name>A0ABY4YAV9_9GAMM</name>
<accession>A0ABY4YAV9</accession>
<keyword evidence="3" id="KW-1185">Reference proteome</keyword>
<dbReference type="Proteomes" id="UP001057474">
    <property type="component" value="Chromosome"/>
</dbReference>
<feature type="signal peptide" evidence="1">
    <location>
        <begin position="1"/>
        <end position="27"/>
    </location>
</feature>
<proteinExistence type="predicted"/>
<evidence type="ECO:0000313" key="2">
    <source>
        <dbReference type="EMBL" id="USQ14788.1"/>
    </source>
</evidence>
<dbReference type="RefSeq" id="WP_252581573.1">
    <property type="nucleotide sequence ID" value="NZ_CP071527.1"/>
</dbReference>